<dbReference type="RefSeq" id="WP_120974204.1">
    <property type="nucleotide sequence ID" value="NZ_RBZM01000001.1"/>
</dbReference>
<accession>A0A494YC77</accession>
<dbReference type="Pfam" id="PF07729">
    <property type="entry name" value="FCD"/>
    <property type="match status" value="1"/>
</dbReference>
<dbReference type="InterPro" id="IPR008920">
    <property type="entry name" value="TF_FadR/GntR_C"/>
</dbReference>
<dbReference type="SMART" id="SM00345">
    <property type="entry name" value="HTH_GNTR"/>
    <property type="match status" value="1"/>
</dbReference>
<dbReference type="InterPro" id="IPR036388">
    <property type="entry name" value="WH-like_DNA-bd_sf"/>
</dbReference>
<reference evidence="5 6" key="1">
    <citation type="submission" date="2018-10" db="EMBL/GenBank/DDBJ databases">
        <title>Cohnella sp. M2MS4P-1, whole genome shotgun sequence.</title>
        <authorList>
            <person name="Tuo L."/>
        </authorList>
    </citation>
    <scope>NUCLEOTIDE SEQUENCE [LARGE SCALE GENOMIC DNA]</scope>
    <source>
        <strain evidence="5 6">M2MS4P-1</strain>
    </source>
</reference>
<keyword evidence="6" id="KW-1185">Reference proteome</keyword>
<dbReference type="InterPro" id="IPR036390">
    <property type="entry name" value="WH_DNA-bd_sf"/>
</dbReference>
<dbReference type="Gene3D" id="1.20.120.530">
    <property type="entry name" value="GntR ligand-binding domain-like"/>
    <property type="match status" value="1"/>
</dbReference>
<name>A0A494YC77_9BACL</name>
<dbReference type="PRINTS" id="PR00035">
    <property type="entry name" value="HTHGNTR"/>
</dbReference>
<dbReference type="SUPFAM" id="SSF48008">
    <property type="entry name" value="GntR ligand-binding domain-like"/>
    <property type="match status" value="1"/>
</dbReference>
<dbReference type="InterPro" id="IPR011711">
    <property type="entry name" value="GntR_C"/>
</dbReference>
<comment type="caution">
    <text evidence="5">The sequence shown here is derived from an EMBL/GenBank/DDBJ whole genome shotgun (WGS) entry which is preliminary data.</text>
</comment>
<dbReference type="AlphaFoldDB" id="A0A494YC77"/>
<dbReference type="SUPFAM" id="SSF46785">
    <property type="entry name" value="Winged helix' DNA-binding domain"/>
    <property type="match status" value="1"/>
</dbReference>
<gene>
    <name evidence="5" type="ORF">D7Z26_01865</name>
</gene>
<dbReference type="PROSITE" id="PS50949">
    <property type="entry name" value="HTH_GNTR"/>
    <property type="match status" value="1"/>
</dbReference>
<keyword evidence="3" id="KW-0804">Transcription</keyword>
<dbReference type="Proteomes" id="UP000282076">
    <property type="component" value="Unassembled WGS sequence"/>
</dbReference>
<dbReference type="PANTHER" id="PTHR43537">
    <property type="entry name" value="TRANSCRIPTIONAL REGULATOR, GNTR FAMILY"/>
    <property type="match status" value="1"/>
</dbReference>
<organism evidence="5 6">
    <name type="scientific">Cohnella endophytica</name>
    <dbReference type="NCBI Taxonomy" id="2419778"/>
    <lineage>
        <taxon>Bacteria</taxon>
        <taxon>Bacillati</taxon>
        <taxon>Bacillota</taxon>
        <taxon>Bacilli</taxon>
        <taxon>Bacillales</taxon>
        <taxon>Paenibacillaceae</taxon>
        <taxon>Cohnella</taxon>
    </lineage>
</organism>
<dbReference type="Gene3D" id="1.10.10.10">
    <property type="entry name" value="Winged helix-like DNA-binding domain superfamily/Winged helix DNA-binding domain"/>
    <property type="match status" value="1"/>
</dbReference>
<dbReference type="EMBL" id="RBZM01000001">
    <property type="protein sequence ID" value="RKP58266.1"/>
    <property type="molecule type" value="Genomic_DNA"/>
</dbReference>
<evidence type="ECO:0000313" key="6">
    <source>
        <dbReference type="Proteomes" id="UP000282076"/>
    </source>
</evidence>
<evidence type="ECO:0000313" key="5">
    <source>
        <dbReference type="EMBL" id="RKP58266.1"/>
    </source>
</evidence>
<dbReference type="OrthoDB" id="214086at2"/>
<dbReference type="PANTHER" id="PTHR43537:SF54">
    <property type="entry name" value="TRANSCRIPTIONAL REGULATOR, GNTR FAMILY"/>
    <property type="match status" value="1"/>
</dbReference>
<proteinExistence type="predicted"/>
<dbReference type="CDD" id="cd07377">
    <property type="entry name" value="WHTH_GntR"/>
    <property type="match status" value="1"/>
</dbReference>
<evidence type="ECO:0000259" key="4">
    <source>
        <dbReference type="PROSITE" id="PS50949"/>
    </source>
</evidence>
<evidence type="ECO:0000256" key="3">
    <source>
        <dbReference type="ARBA" id="ARBA00023163"/>
    </source>
</evidence>
<keyword evidence="2" id="KW-0238">DNA-binding</keyword>
<dbReference type="GO" id="GO:0003677">
    <property type="term" value="F:DNA binding"/>
    <property type="evidence" value="ECO:0007669"/>
    <property type="project" value="UniProtKB-KW"/>
</dbReference>
<evidence type="ECO:0000256" key="1">
    <source>
        <dbReference type="ARBA" id="ARBA00023015"/>
    </source>
</evidence>
<keyword evidence="1" id="KW-0805">Transcription regulation</keyword>
<dbReference type="InterPro" id="IPR000524">
    <property type="entry name" value="Tscrpt_reg_HTH_GntR"/>
</dbReference>
<feature type="domain" description="HTH gntR-type" evidence="4">
    <location>
        <begin position="8"/>
        <end position="76"/>
    </location>
</feature>
<evidence type="ECO:0000256" key="2">
    <source>
        <dbReference type="ARBA" id="ARBA00023125"/>
    </source>
</evidence>
<dbReference type="SMART" id="SM00895">
    <property type="entry name" value="FCD"/>
    <property type="match status" value="1"/>
</dbReference>
<dbReference type="Pfam" id="PF00392">
    <property type="entry name" value="GntR"/>
    <property type="match status" value="1"/>
</dbReference>
<protein>
    <submittedName>
        <fullName evidence="5">FadR family transcriptional regulator</fullName>
    </submittedName>
</protein>
<sequence>MLKSLKRQKLHESISEEVLNFIVDKGLSQGDRLPPERFFCEHFQISRASFREAMKKLEGYGMIEIRPGSGMYLRAEKTILGEVTDLKLRISLEKRSLLEILDLREMMEQYAIEQIVNQGQSACLTQLETIIEEYERKRSKGEIPRQEDFLFHKTLYEGANNRLLMNLFQSIEDLESMWADRVLDSVNVPVFGRGTEPLHRQILDAMKASDVKTAKRIMRKHFEILRNDIYTIDERLFQS</sequence>
<dbReference type="GO" id="GO:0003700">
    <property type="term" value="F:DNA-binding transcription factor activity"/>
    <property type="evidence" value="ECO:0007669"/>
    <property type="project" value="InterPro"/>
</dbReference>